<dbReference type="GO" id="GO:0016020">
    <property type="term" value="C:membrane"/>
    <property type="evidence" value="ECO:0007669"/>
    <property type="project" value="UniProtKB-SubCell"/>
</dbReference>
<evidence type="ECO:0000313" key="7">
    <source>
        <dbReference type="EMBL" id="AEB12847.1"/>
    </source>
</evidence>
<evidence type="ECO:0000259" key="6">
    <source>
        <dbReference type="PROSITE" id="PS50850"/>
    </source>
</evidence>
<sequence>MVHVATYFFFLAYGLTLPVLPLYLHALGVAPGWVGWVVALMPLAGILLRPWGGWAADGWSRKWPTVIGMALGSAAGVFYLGPFGAVLFGRFLQGAAMALFAPSSLAITSDLAPEGRVGTVMGTRNLLIGLGVMSGSALGGVLADGLGFSGVFLAVVGVQAVFVPVLLRLSETLTRPVRRRWWEGFAQVVRIRPILAATVANMGFAAVFALIQTFYPLLLAEAGYSAAWVGAFLGFYSLVSVLFRLPAGRLADRVAAGRVALWGFVGASVGLGVLWAFPVPPWAFAAALVMGAGAGFYLPANIVAVTKAAPLELRGSAFSLFTASWDLGGLIGPPLGGVLVAGFGVGVVLPLAVLLALGVTLLYVRLTAPKPRVGLR</sequence>
<dbReference type="InterPro" id="IPR011701">
    <property type="entry name" value="MFS"/>
</dbReference>
<dbReference type="PANTHER" id="PTHR23531:SF1">
    <property type="entry name" value="QUINOLENE RESISTANCE PROTEIN NORA"/>
    <property type="match status" value="1"/>
</dbReference>
<evidence type="ECO:0000256" key="1">
    <source>
        <dbReference type="ARBA" id="ARBA00004141"/>
    </source>
</evidence>
<dbReference type="eggNOG" id="COG2814">
    <property type="taxonomic scope" value="Bacteria"/>
</dbReference>
<dbReference type="PRINTS" id="PR01035">
    <property type="entry name" value="TCRTETA"/>
</dbReference>
<dbReference type="SUPFAM" id="SSF103473">
    <property type="entry name" value="MFS general substrate transporter"/>
    <property type="match status" value="1"/>
</dbReference>
<feature type="domain" description="Major facilitator superfamily (MFS) profile" evidence="6">
    <location>
        <begin position="1"/>
        <end position="370"/>
    </location>
</feature>
<dbReference type="PANTHER" id="PTHR23531">
    <property type="entry name" value="QUINOLENE RESISTANCE PROTEIN NORA"/>
    <property type="match status" value="1"/>
</dbReference>
<dbReference type="KEGG" id="mhd:Marky_2123"/>
<dbReference type="GO" id="GO:0022857">
    <property type="term" value="F:transmembrane transporter activity"/>
    <property type="evidence" value="ECO:0007669"/>
    <property type="project" value="InterPro"/>
</dbReference>
<dbReference type="InterPro" id="IPR036259">
    <property type="entry name" value="MFS_trans_sf"/>
</dbReference>
<organism evidence="7 8">
    <name type="scientific">Marinithermus hydrothermalis (strain DSM 14884 / JCM 11576 / T1)</name>
    <dbReference type="NCBI Taxonomy" id="869210"/>
    <lineage>
        <taxon>Bacteria</taxon>
        <taxon>Thermotogati</taxon>
        <taxon>Deinococcota</taxon>
        <taxon>Deinococci</taxon>
        <taxon>Thermales</taxon>
        <taxon>Thermaceae</taxon>
        <taxon>Marinithermus</taxon>
    </lineage>
</organism>
<dbReference type="InterPro" id="IPR020846">
    <property type="entry name" value="MFS_dom"/>
</dbReference>
<keyword evidence="2 5" id="KW-0812">Transmembrane</keyword>
<dbReference type="Proteomes" id="UP000007030">
    <property type="component" value="Chromosome"/>
</dbReference>
<accession>F2NPS1</accession>
<feature type="transmembrane region" description="Helical" evidence="5">
    <location>
        <begin position="341"/>
        <end position="364"/>
    </location>
</feature>
<keyword evidence="3 5" id="KW-1133">Transmembrane helix</keyword>
<dbReference type="InterPro" id="IPR001958">
    <property type="entry name" value="Tet-R_TetA/multi-R_MdtG-like"/>
</dbReference>
<feature type="transmembrane region" description="Helical" evidence="5">
    <location>
        <begin position="63"/>
        <end position="85"/>
    </location>
</feature>
<dbReference type="Pfam" id="PF07690">
    <property type="entry name" value="MFS_1"/>
    <property type="match status" value="1"/>
</dbReference>
<feature type="transmembrane region" description="Helical" evidence="5">
    <location>
        <begin position="7"/>
        <end position="27"/>
    </location>
</feature>
<evidence type="ECO:0000256" key="4">
    <source>
        <dbReference type="ARBA" id="ARBA00023136"/>
    </source>
</evidence>
<dbReference type="EMBL" id="CP002630">
    <property type="protein sequence ID" value="AEB12847.1"/>
    <property type="molecule type" value="Genomic_DNA"/>
</dbReference>
<keyword evidence="4 5" id="KW-0472">Membrane</keyword>
<feature type="transmembrane region" description="Helical" evidence="5">
    <location>
        <begin position="191"/>
        <end position="215"/>
    </location>
</feature>
<proteinExistence type="predicted"/>
<dbReference type="STRING" id="869210.Marky_2123"/>
<feature type="transmembrane region" description="Helical" evidence="5">
    <location>
        <begin position="317"/>
        <end position="335"/>
    </location>
</feature>
<comment type="subcellular location">
    <subcellularLocation>
        <location evidence="1">Membrane</location>
        <topology evidence="1">Multi-pass membrane protein</topology>
    </subcellularLocation>
</comment>
<dbReference type="HOGENOM" id="CLU_770784_0_0_0"/>
<feature type="transmembrane region" description="Helical" evidence="5">
    <location>
        <begin position="259"/>
        <end position="277"/>
    </location>
</feature>
<dbReference type="Gene3D" id="1.20.1250.20">
    <property type="entry name" value="MFS general substrate transporter like domains"/>
    <property type="match status" value="2"/>
</dbReference>
<feature type="transmembrane region" description="Helical" evidence="5">
    <location>
        <begin position="283"/>
        <end position="305"/>
    </location>
</feature>
<feature type="transmembrane region" description="Helical" evidence="5">
    <location>
        <begin position="125"/>
        <end position="143"/>
    </location>
</feature>
<evidence type="ECO:0000313" key="8">
    <source>
        <dbReference type="Proteomes" id="UP000007030"/>
    </source>
</evidence>
<keyword evidence="8" id="KW-1185">Reference proteome</keyword>
<gene>
    <name evidence="7" type="ordered locus">Marky_2123</name>
</gene>
<dbReference type="PROSITE" id="PS50850">
    <property type="entry name" value="MFS"/>
    <property type="match status" value="1"/>
</dbReference>
<name>F2NPS1_MARHT</name>
<feature type="transmembrane region" description="Helical" evidence="5">
    <location>
        <begin position="149"/>
        <end position="170"/>
    </location>
</feature>
<dbReference type="CDD" id="cd17325">
    <property type="entry name" value="MFS_MdtG_SLC18_like"/>
    <property type="match status" value="1"/>
</dbReference>
<reference evidence="7 8" key="1">
    <citation type="journal article" date="2012" name="Stand. Genomic Sci.">
        <title>Complete genome sequence of the aerobic, heterotroph Marinithermus hydrothermalis type strain (T1(T)) from a deep-sea hydrothermal vent chimney.</title>
        <authorList>
            <person name="Copeland A."/>
            <person name="Gu W."/>
            <person name="Yasawong M."/>
            <person name="Lapidus A."/>
            <person name="Lucas S."/>
            <person name="Deshpande S."/>
            <person name="Pagani I."/>
            <person name="Tapia R."/>
            <person name="Cheng J.F."/>
            <person name="Goodwin L.A."/>
            <person name="Pitluck S."/>
            <person name="Liolios K."/>
            <person name="Ivanova N."/>
            <person name="Mavromatis K."/>
            <person name="Mikhailova N."/>
            <person name="Pati A."/>
            <person name="Chen A."/>
            <person name="Palaniappan K."/>
            <person name="Land M."/>
            <person name="Pan C."/>
            <person name="Brambilla E.M."/>
            <person name="Rohde M."/>
            <person name="Tindall B.J."/>
            <person name="Sikorski J."/>
            <person name="Goker M."/>
            <person name="Detter J.C."/>
            <person name="Bristow J."/>
            <person name="Eisen J.A."/>
            <person name="Markowitz V."/>
            <person name="Hugenholtz P."/>
            <person name="Kyrpides N.C."/>
            <person name="Klenk H.P."/>
            <person name="Woyke T."/>
        </authorList>
    </citation>
    <scope>NUCLEOTIDE SEQUENCE [LARGE SCALE GENOMIC DNA]</scope>
    <source>
        <strain evidence="8">DSM 14884 / JCM 11576 / T1</strain>
    </source>
</reference>
<evidence type="ECO:0000256" key="2">
    <source>
        <dbReference type="ARBA" id="ARBA00022692"/>
    </source>
</evidence>
<feature type="transmembrane region" description="Helical" evidence="5">
    <location>
        <begin position="33"/>
        <end position="51"/>
    </location>
</feature>
<dbReference type="InterPro" id="IPR052714">
    <property type="entry name" value="MFS_Exporter"/>
</dbReference>
<feature type="transmembrane region" description="Helical" evidence="5">
    <location>
        <begin position="227"/>
        <end position="247"/>
    </location>
</feature>
<protein>
    <submittedName>
        <fullName evidence="7">Major facilitator superfamily MFS_1</fullName>
    </submittedName>
</protein>
<dbReference type="AlphaFoldDB" id="F2NPS1"/>
<evidence type="ECO:0000256" key="3">
    <source>
        <dbReference type="ARBA" id="ARBA00022989"/>
    </source>
</evidence>
<evidence type="ECO:0000256" key="5">
    <source>
        <dbReference type="SAM" id="Phobius"/>
    </source>
</evidence>